<dbReference type="Proteomes" id="UP001268819">
    <property type="component" value="Unassembled WGS sequence"/>
</dbReference>
<reference evidence="1 2" key="1">
    <citation type="submission" date="2023-07" db="EMBL/GenBank/DDBJ databases">
        <title>Sequencing the genomes of 1000 actinobacteria strains.</title>
        <authorList>
            <person name="Klenk H.-P."/>
        </authorList>
    </citation>
    <scope>NUCLEOTIDE SEQUENCE [LARGE SCALE GENOMIC DNA]</scope>
    <source>
        <strain evidence="1 2">DSM 43749</strain>
    </source>
</reference>
<gene>
    <name evidence="1" type="ORF">J2S66_007135</name>
</gene>
<comment type="caution">
    <text evidence="1">The sequence shown here is derived from an EMBL/GenBank/DDBJ whole genome shotgun (WGS) entry which is preliminary data.</text>
</comment>
<organism evidence="1 2">
    <name type="scientific">Saccharothrix longispora</name>
    <dbReference type="NCBI Taxonomy" id="33920"/>
    <lineage>
        <taxon>Bacteria</taxon>
        <taxon>Bacillati</taxon>
        <taxon>Actinomycetota</taxon>
        <taxon>Actinomycetes</taxon>
        <taxon>Pseudonocardiales</taxon>
        <taxon>Pseudonocardiaceae</taxon>
        <taxon>Saccharothrix</taxon>
    </lineage>
</organism>
<accession>A0ABU1Q7A1</accession>
<dbReference type="EMBL" id="JAVDSG010000001">
    <property type="protein sequence ID" value="MDR6598751.1"/>
    <property type="molecule type" value="Genomic_DNA"/>
</dbReference>
<keyword evidence="2" id="KW-1185">Reference proteome</keyword>
<evidence type="ECO:0000313" key="2">
    <source>
        <dbReference type="Proteomes" id="UP001268819"/>
    </source>
</evidence>
<name>A0ABU1Q7A1_9PSEU</name>
<protein>
    <submittedName>
        <fullName evidence="1">Uncharacterized protein</fullName>
    </submittedName>
</protein>
<sequence>MTSPNDVAKLYRHIPGMPGGDLVTEALRAVLATAADGFDQVFSLLAPGVDAYAEQGWTWYLPADLYPHSAGVVPDRYVVVVLSVQRGVDERTVKNRVAAVTSASVSGMAPAG</sequence>
<evidence type="ECO:0000313" key="1">
    <source>
        <dbReference type="EMBL" id="MDR6598751.1"/>
    </source>
</evidence>
<proteinExistence type="predicted"/>